<dbReference type="Proteomes" id="UP000291933">
    <property type="component" value="Unassembled WGS sequence"/>
</dbReference>
<evidence type="ECO:0000313" key="7">
    <source>
        <dbReference type="Proteomes" id="UP000291933"/>
    </source>
</evidence>
<accession>A0A4Q9KIU7</accession>
<evidence type="ECO:0000256" key="2">
    <source>
        <dbReference type="ARBA" id="ARBA00022490"/>
    </source>
</evidence>
<dbReference type="NCBIfam" id="TIGR03652">
    <property type="entry name" value="FeS_repair_RIC"/>
    <property type="match status" value="1"/>
</dbReference>
<comment type="subcellular location">
    <subcellularLocation>
        <location evidence="1">Cytoplasm</location>
    </subcellularLocation>
</comment>
<protein>
    <submittedName>
        <fullName evidence="6">Iron-sulfur cluster repair di-iron protein</fullName>
    </submittedName>
</protein>
<dbReference type="RefSeq" id="WP_131172740.1">
    <property type="nucleotide sequence ID" value="NZ_FXTL01000016.1"/>
</dbReference>
<dbReference type="Gene3D" id="1.20.120.520">
    <property type="entry name" value="nmb1532 protein domain like"/>
    <property type="match status" value="1"/>
</dbReference>
<dbReference type="GO" id="GO:0005737">
    <property type="term" value="C:cytoplasm"/>
    <property type="evidence" value="ECO:0007669"/>
    <property type="project" value="UniProtKB-SubCell"/>
</dbReference>
<evidence type="ECO:0000256" key="4">
    <source>
        <dbReference type="ARBA" id="ARBA00023004"/>
    </source>
</evidence>
<dbReference type="PANTHER" id="PTHR36438">
    <property type="entry name" value="IRON-SULFUR CLUSTER REPAIR PROTEIN YTFE"/>
    <property type="match status" value="1"/>
</dbReference>
<dbReference type="GO" id="GO:0046872">
    <property type="term" value="F:metal ion binding"/>
    <property type="evidence" value="ECO:0007669"/>
    <property type="project" value="UniProtKB-KW"/>
</dbReference>
<dbReference type="InterPro" id="IPR019903">
    <property type="entry name" value="RIC_family"/>
</dbReference>
<keyword evidence="2" id="KW-0963">Cytoplasm</keyword>
<dbReference type="InterPro" id="IPR012312">
    <property type="entry name" value="Hemerythrin-like"/>
</dbReference>
<evidence type="ECO:0000313" key="6">
    <source>
        <dbReference type="EMBL" id="TBT94214.1"/>
    </source>
</evidence>
<keyword evidence="4" id="KW-0408">Iron</keyword>
<keyword evidence="7" id="KW-1185">Reference proteome</keyword>
<evidence type="ECO:0000256" key="1">
    <source>
        <dbReference type="ARBA" id="ARBA00004496"/>
    </source>
</evidence>
<dbReference type="PANTHER" id="PTHR36438:SF1">
    <property type="entry name" value="IRON-SULFUR CLUSTER REPAIR PROTEIN YTFE"/>
    <property type="match status" value="1"/>
</dbReference>
<organism evidence="6 7">
    <name type="scientific">Propioniciclava tarda</name>
    <dbReference type="NCBI Taxonomy" id="433330"/>
    <lineage>
        <taxon>Bacteria</taxon>
        <taxon>Bacillati</taxon>
        <taxon>Actinomycetota</taxon>
        <taxon>Actinomycetes</taxon>
        <taxon>Propionibacteriales</taxon>
        <taxon>Propionibacteriaceae</taxon>
        <taxon>Propioniciclava</taxon>
    </lineage>
</organism>
<comment type="caution">
    <text evidence="6">The sequence shown here is derived from an EMBL/GenBank/DDBJ whole genome shotgun (WGS) entry which is preliminary data.</text>
</comment>
<reference evidence="6 7" key="1">
    <citation type="submission" date="2019-01" db="EMBL/GenBank/DDBJ databases">
        <title>Lactibacter flavus gen. nov., sp. nov., a novel bacterium of the family Propionibacteriaceae isolated from raw milk and dairy products.</title>
        <authorList>
            <person name="Huptas C."/>
            <person name="Wenning M."/>
            <person name="Breitenwieser F."/>
            <person name="Doll E."/>
            <person name="Von Neubeck M."/>
            <person name="Busse H.-J."/>
            <person name="Scherer S."/>
        </authorList>
    </citation>
    <scope>NUCLEOTIDE SEQUENCE [LARGE SCALE GENOMIC DNA]</scope>
    <source>
        <strain evidence="6 7">DSM 22130</strain>
    </source>
</reference>
<dbReference type="AlphaFoldDB" id="A0A4Q9KIU7"/>
<sequence length="231" mass="25084">MIDLTTTLGDLVTEDPRRARILEQLGLDYCCNGHRTIAEASELKGLDADRVAAAVDLPDPEPAPEWQSLGLTGLADHILDTHHAYLWEELGPLGSLVEKVLAAHGENHPELAALRADYAALANDLAQHLMKEERILFPAIKVTDGTASDGPGCGVDGPIKQMMVEHDLAGGLLEHMRTITDGYAVPDDGCASYRQLMYRLHMLELDLFTHIHKENNVLFPRALAASGLAVG</sequence>
<evidence type="ECO:0000259" key="5">
    <source>
        <dbReference type="Pfam" id="PF01814"/>
    </source>
</evidence>
<keyword evidence="3" id="KW-0479">Metal-binding</keyword>
<dbReference type="EMBL" id="SDMR01000016">
    <property type="protein sequence ID" value="TBT94214.1"/>
    <property type="molecule type" value="Genomic_DNA"/>
</dbReference>
<name>A0A4Q9KIU7_PROTD</name>
<dbReference type="Pfam" id="PF01814">
    <property type="entry name" value="Hemerythrin"/>
    <property type="match status" value="1"/>
</dbReference>
<dbReference type="Pfam" id="PF04405">
    <property type="entry name" value="ScdA_N"/>
    <property type="match status" value="1"/>
</dbReference>
<dbReference type="OrthoDB" id="9797132at2"/>
<feature type="domain" description="Hemerythrin-like" evidence="5">
    <location>
        <begin position="76"/>
        <end position="222"/>
    </location>
</feature>
<proteinExistence type="predicted"/>
<evidence type="ECO:0000256" key="3">
    <source>
        <dbReference type="ARBA" id="ARBA00022723"/>
    </source>
</evidence>
<gene>
    <name evidence="6" type="primary">ric</name>
    <name evidence="6" type="ORF">ET996_11675</name>
</gene>